<feature type="non-terminal residue" evidence="8">
    <location>
        <position position="1"/>
    </location>
</feature>
<evidence type="ECO:0000256" key="5">
    <source>
        <dbReference type="ARBA" id="ARBA00023002"/>
    </source>
</evidence>
<dbReference type="Gene3D" id="1.10.630.10">
    <property type="entry name" value="Cytochrome P450"/>
    <property type="match status" value="1"/>
</dbReference>
<evidence type="ECO:0000313" key="9">
    <source>
        <dbReference type="Proteomes" id="UP000324897"/>
    </source>
</evidence>
<dbReference type="InterPro" id="IPR001128">
    <property type="entry name" value="Cyt_P450"/>
</dbReference>
<dbReference type="AlphaFoldDB" id="A0A5J9UAL0"/>
<evidence type="ECO:0000313" key="8">
    <source>
        <dbReference type="EMBL" id="TVU20685.1"/>
    </source>
</evidence>
<keyword evidence="4" id="KW-0479">Metal-binding</keyword>
<gene>
    <name evidence="8" type="ORF">EJB05_32869</name>
</gene>
<evidence type="ECO:0000256" key="4">
    <source>
        <dbReference type="ARBA" id="ARBA00022723"/>
    </source>
</evidence>
<proteinExistence type="inferred from homology"/>
<name>A0A5J9UAL0_9POAL</name>
<keyword evidence="5" id="KW-0560">Oxidoreductase</keyword>
<evidence type="ECO:0000256" key="7">
    <source>
        <dbReference type="ARBA" id="ARBA00023033"/>
    </source>
</evidence>
<evidence type="ECO:0000256" key="2">
    <source>
        <dbReference type="ARBA" id="ARBA00010617"/>
    </source>
</evidence>
<keyword evidence="9" id="KW-1185">Reference proteome</keyword>
<organism evidence="8 9">
    <name type="scientific">Eragrostis curvula</name>
    <name type="common">weeping love grass</name>
    <dbReference type="NCBI Taxonomy" id="38414"/>
    <lineage>
        <taxon>Eukaryota</taxon>
        <taxon>Viridiplantae</taxon>
        <taxon>Streptophyta</taxon>
        <taxon>Embryophyta</taxon>
        <taxon>Tracheophyta</taxon>
        <taxon>Spermatophyta</taxon>
        <taxon>Magnoliopsida</taxon>
        <taxon>Liliopsida</taxon>
        <taxon>Poales</taxon>
        <taxon>Poaceae</taxon>
        <taxon>PACMAD clade</taxon>
        <taxon>Chloridoideae</taxon>
        <taxon>Eragrostideae</taxon>
        <taxon>Eragrostidinae</taxon>
        <taxon>Eragrostis</taxon>
    </lineage>
</organism>
<keyword evidence="6" id="KW-0408">Iron</keyword>
<comment type="cofactor">
    <cofactor evidence="1">
        <name>heme</name>
        <dbReference type="ChEBI" id="CHEBI:30413"/>
    </cofactor>
</comment>
<dbReference type="EMBL" id="RWGY01000028">
    <property type="protein sequence ID" value="TVU20685.1"/>
    <property type="molecule type" value="Genomic_DNA"/>
</dbReference>
<dbReference type="GO" id="GO:0005506">
    <property type="term" value="F:iron ion binding"/>
    <property type="evidence" value="ECO:0007669"/>
    <property type="project" value="InterPro"/>
</dbReference>
<dbReference type="PANTHER" id="PTHR47955">
    <property type="entry name" value="CYTOCHROME P450 FAMILY 71 PROTEIN"/>
    <property type="match status" value="1"/>
</dbReference>
<protein>
    <recommendedName>
        <fullName evidence="10">Cytochrome P450</fullName>
    </recommendedName>
</protein>
<dbReference type="OrthoDB" id="1470350at2759"/>
<evidence type="ECO:0000256" key="6">
    <source>
        <dbReference type="ARBA" id="ARBA00023004"/>
    </source>
</evidence>
<dbReference type="PRINTS" id="PR00385">
    <property type="entry name" value="P450"/>
</dbReference>
<reference evidence="8 9" key="1">
    <citation type="journal article" date="2019" name="Sci. Rep.">
        <title>A high-quality genome of Eragrostis curvula grass provides insights into Poaceae evolution and supports new strategies to enhance forage quality.</title>
        <authorList>
            <person name="Carballo J."/>
            <person name="Santos B.A.C.M."/>
            <person name="Zappacosta D."/>
            <person name="Garbus I."/>
            <person name="Selva J.P."/>
            <person name="Gallo C.A."/>
            <person name="Diaz A."/>
            <person name="Albertini E."/>
            <person name="Caccamo M."/>
            <person name="Echenique V."/>
        </authorList>
    </citation>
    <scope>NUCLEOTIDE SEQUENCE [LARGE SCALE GENOMIC DNA]</scope>
    <source>
        <strain evidence="9">cv. Victoria</strain>
        <tissue evidence="8">Leaf</tissue>
    </source>
</reference>
<comment type="similarity">
    <text evidence="2">Belongs to the cytochrome P450 family.</text>
</comment>
<dbReference type="Pfam" id="PF00067">
    <property type="entry name" value="p450"/>
    <property type="match status" value="2"/>
</dbReference>
<dbReference type="InterPro" id="IPR036396">
    <property type="entry name" value="Cyt_P450_sf"/>
</dbReference>
<dbReference type="GO" id="GO:0004497">
    <property type="term" value="F:monooxygenase activity"/>
    <property type="evidence" value="ECO:0007669"/>
    <property type="project" value="UniProtKB-KW"/>
</dbReference>
<evidence type="ECO:0000256" key="1">
    <source>
        <dbReference type="ARBA" id="ARBA00001971"/>
    </source>
</evidence>
<accession>A0A5J9UAL0</accession>
<dbReference type="GO" id="GO:0020037">
    <property type="term" value="F:heme binding"/>
    <property type="evidence" value="ECO:0007669"/>
    <property type="project" value="InterPro"/>
</dbReference>
<evidence type="ECO:0008006" key="10">
    <source>
        <dbReference type="Google" id="ProtNLM"/>
    </source>
</evidence>
<dbReference type="Proteomes" id="UP000324897">
    <property type="component" value="Unassembled WGS sequence"/>
</dbReference>
<comment type="caution">
    <text evidence="8">The sequence shown here is derived from an EMBL/GenBank/DDBJ whole genome shotgun (WGS) entry which is preliminary data.</text>
</comment>
<dbReference type="PANTHER" id="PTHR47955:SF19">
    <property type="entry name" value="CYTOCHROME P450 71A9-LIKE ISOFORM X1"/>
    <property type="match status" value="1"/>
</dbReference>
<keyword evidence="7" id="KW-0503">Monooxygenase</keyword>
<evidence type="ECO:0000256" key="3">
    <source>
        <dbReference type="ARBA" id="ARBA00022617"/>
    </source>
</evidence>
<dbReference type="SUPFAM" id="SSF48264">
    <property type="entry name" value="Cytochrome P450"/>
    <property type="match status" value="1"/>
</dbReference>
<keyword evidence="3" id="KW-0349">Heme</keyword>
<sequence>LLLPPGPWRLPIIGSLHHLLCGTPHRTLRDLSLRHGPLMLLRICKRAVLVVSSAEAEWEVFTGHGTAFEQRLSSPGIDEVSRHGMGVVFAPYDEHWRLLRRILVTELLSARRVDEFRHVCEDEAARLAASLAASSPTPRLPDRVAFLRLVRQGVDLSTLFDLRDLFPTSRLVRMLPRSRKAGQYRQDLFRLVDDVLPRHEERKPADDGYGGQDMIDVLLRIQKDGAAMRAALTPGVDVFAAALDTATSTLQWAMAELIANPRVMEKAQLEIRHALAGRERVREAPLSSMLYLKAVVKETLRLHPPIALVLRVCLEQLQ</sequence>
<dbReference type="GO" id="GO:0016705">
    <property type="term" value="F:oxidoreductase activity, acting on paired donors, with incorporation or reduction of molecular oxygen"/>
    <property type="evidence" value="ECO:0007669"/>
    <property type="project" value="InterPro"/>
</dbReference>